<gene>
    <name evidence="2" type="ORF">Tasa_010_304</name>
</gene>
<protein>
    <recommendedName>
        <fullName evidence="1">Methyltransferase domain-containing protein</fullName>
    </recommendedName>
</protein>
<dbReference type="Proteomes" id="UP000032679">
    <property type="component" value="Unassembled WGS sequence"/>
</dbReference>
<organism evidence="2 3">
    <name type="scientific">Tanticharoenia sakaeratensis NBRC 103193</name>
    <dbReference type="NCBI Taxonomy" id="1231623"/>
    <lineage>
        <taxon>Bacteria</taxon>
        <taxon>Pseudomonadati</taxon>
        <taxon>Pseudomonadota</taxon>
        <taxon>Alphaproteobacteria</taxon>
        <taxon>Acetobacterales</taxon>
        <taxon>Acetobacteraceae</taxon>
        <taxon>Tanticharoenia</taxon>
    </lineage>
</organism>
<evidence type="ECO:0000313" key="3">
    <source>
        <dbReference type="Proteomes" id="UP000032679"/>
    </source>
</evidence>
<dbReference type="Gene3D" id="3.40.50.150">
    <property type="entry name" value="Vaccinia Virus protein VP39"/>
    <property type="match status" value="1"/>
</dbReference>
<evidence type="ECO:0000259" key="1">
    <source>
        <dbReference type="Pfam" id="PF13649"/>
    </source>
</evidence>
<comment type="caution">
    <text evidence="2">The sequence shown here is derived from an EMBL/GenBank/DDBJ whole genome shotgun (WGS) entry which is preliminary data.</text>
</comment>
<dbReference type="Pfam" id="PF13649">
    <property type="entry name" value="Methyltransf_25"/>
    <property type="match status" value="1"/>
</dbReference>
<evidence type="ECO:0000313" key="2">
    <source>
        <dbReference type="EMBL" id="GAN53757.1"/>
    </source>
</evidence>
<dbReference type="GO" id="GO:0008168">
    <property type="term" value="F:methyltransferase activity"/>
    <property type="evidence" value="ECO:0007669"/>
    <property type="project" value="TreeGrafter"/>
</dbReference>
<proteinExistence type="predicted"/>
<dbReference type="RefSeq" id="WP_048847932.1">
    <property type="nucleotide sequence ID" value="NZ_BALE01000010.1"/>
</dbReference>
<dbReference type="InterPro" id="IPR029063">
    <property type="entry name" value="SAM-dependent_MTases_sf"/>
</dbReference>
<name>A0A0D6MJG8_9PROT</name>
<reference evidence="2 3" key="1">
    <citation type="submission" date="2012-10" db="EMBL/GenBank/DDBJ databases">
        <title>Genome sequencing of Tanticharoenia sakaeratensis NBRC 103193.</title>
        <authorList>
            <person name="Azuma Y."/>
            <person name="Hadano H."/>
            <person name="Hirakawa H."/>
            <person name="Matsushita K."/>
        </authorList>
    </citation>
    <scope>NUCLEOTIDE SEQUENCE [LARGE SCALE GENOMIC DNA]</scope>
    <source>
        <strain evidence="2 3">NBRC 103193</strain>
    </source>
</reference>
<dbReference type="PANTHER" id="PTHR42912:SF93">
    <property type="entry name" value="N6-ADENOSINE-METHYLTRANSFERASE TMT1A"/>
    <property type="match status" value="1"/>
</dbReference>
<sequence>MYQAPGASAVFETFRGCSDEDWLNVLVSSLRVPEIEGAQMPVFPDDELQREIHGHSGEVSLHEAHAFYREIKSYCAYAGRPLMPHHGLLDFGCGWGRMTRLFMKDVRPERLFGVDSTSRFLIEARRCNPALNFLSCELVPPLIIGDGAFDLVTSWSVFSHFDEFLANHWIREFHRLLRPGGLVMLTTQSRRFISFCAEMRARRAAGMKLEHGWYEACADSFTDEAAANSRYEAGLFLHAASVRPPHPQSHYGEAIIPRGYVTKQWGHLFRLVEFLDNPVRLPQAMIVLQKIDG</sequence>
<keyword evidence="3" id="KW-1185">Reference proteome</keyword>
<dbReference type="STRING" id="1231623.Tasa_010_304"/>
<dbReference type="EMBL" id="BALE01000010">
    <property type="protein sequence ID" value="GAN53757.1"/>
    <property type="molecule type" value="Genomic_DNA"/>
</dbReference>
<dbReference type="SUPFAM" id="SSF53335">
    <property type="entry name" value="S-adenosyl-L-methionine-dependent methyltransferases"/>
    <property type="match status" value="1"/>
</dbReference>
<accession>A0A0D6MJG8</accession>
<dbReference type="OrthoDB" id="9811589at2"/>
<dbReference type="PANTHER" id="PTHR42912">
    <property type="entry name" value="METHYLTRANSFERASE"/>
    <property type="match status" value="1"/>
</dbReference>
<dbReference type="InterPro" id="IPR050508">
    <property type="entry name" value="Methyltransf_Superfamily"/>
</dbReference>
<feature type="domain" description="Methyltransferase" evidence="1">
    <location>
        <begin position="89"/>
        <end position="181"/>
    </location>
</feature>
<dbReference type="InterPro" id="IPR041698">
    <property type="entry name" value="Methyltransf_25"/>
</dbReference>
<dbReference type="AlphaFoldDB" id="A0A0D6MJG8"/>
<dbReference type="CDD" id="cd02440">
    <property type="entry name" value="AdoMet_MTases"/>
    <property type="match status" value="1"/>
</dbReference>